<keyword evidence="3" id="KW-1185">Reference proteome</keyword>
<feature type="region of interest" description="Disordered" evidence="1">
    <location>
        <begin position="147"/>
        <end position="166"/>
    </location>
</feature>
<evidence type="ECO:0008006" key="4">
    <source>
        <dbReference type="Google" id="ProtNLM"/>
    </source>
</evidence>
<organism evidence="2 3">
    <name type="scientific">Xanthoceras sorbifolium</name>
    <dbReference type="NCBI Taxonomy" id="99658"/>
    <lineage>
        <taxon>Eukaryota</taxon>
        <taxon>Viridiplantae</taxon>
        <taxon>Streptophyta</taxon>
        <taxon>Embryophyta</taxon>
        <taxon>Tracheophyta</taxon>
        <taxon>Spermatophyta</taxon>
        <taxon>Magnoliopsida</taxon>
        <taxon>eudicotyledons</taxon>
        <taxon>Gunneridae</taxon>
        <taxon>Pentapetalae</taxon>
        <taxon>rosids</taxon>
        <taxon>malvids</taxon>
        <taxon>Sapindales</taxon>
        <taxon>Sapindaceae</taxon>
        <taxon>Xanthoceroideae</taxon>
        <taxon>Xanthoceras</taxon>
    </lineage>
</organism>
<dbReference type="EMBL" id="JAFEMO010000002">
    <property type="protein sequence ID" value="KAH7575606.1"/>
    <property type="molecule type" value="Genomic_DNA"/>
</dbReference>
<evidence type="ECO:0000313" key="2">
    <source>
        <dbReference type="EMBL" id="KAH7575606.1"/>
    </source>
</evidence>
<evidence type="ECO:0000313" key="3">
    <source>
        <dbReference type="Proteomes" id="UP000827721"/>
    </source>
</evidence>
<gene>
    <name evidence="2" type="ORF">JRO89_XS02G0161800</name>
</gene>
<accession>A0ABQ8IGC2</accession>
<name>A0ABQ8IGC2_9ROSI</name>
<protein>
    <recommendedName>
        <fullName evidence="4">Retrotransposon gag domain-containing protein</fullName>
    </recommendedName>
</protein>
<proteinExistence type="predicted"/>
<sequence>MIGERLGRMEANNVGLQQRIYRNQFPIGLGPQQVEALNEAELLSLAIVHLEGDAVPWYQWLEHSMGQITWEQFKRLYRLDLGHWKKLILVEHFPNCGKQELLRILSCNSKARFQEELVFVANRKMSYHPTFTRSSFILLGPSQLESTSKAHTSSTPSVLSPVPPGLPPYRRLTAAEQAKRRTKGLCFNCDEQFKPGHHYKTPQLLLLEADAAEDAELEDESEDAPPTVEISFKALTGLSPQNTMRLKGSIKKNTVHNSSGFRINTQRFESDFS</sequence>
<dbReference type="Proteomes" id="UP000827721">
    <property type="component" value="Unassembled WGS sequence"/>
</dbReference>
<reference evidence="2 3" key="1">
    <citation type="submission" date="2021-02" db="EMBL/GenBank/DDBJ databases">
        <title>Plant Genome Project.</title>
        <authorList>
            <person name="Zhang R.-G."/>
        </authorList>
    </citation>
    <scope>NUCLEOTIDE SEQUENCE [LARGE SCALE GENOMIC DNA]</scope>
    <source>
        <tissue evidence="2">Leaves</tissue>
    </source>
</reference>
<evidence type="ECO:0000256" key="1">
    <source>
        <dbReference type="SAM" id="MobiDB-lite"/>
    </source>
</evidence>
<comment type="caution">
    <text evidence="2">The sequence shown here is derived from an EMBL/GenBank/DDBJ whole genome shotgun (WGS) entry which is preliminary data.</text>
</comment>